<dbReference type="SUPFAM" id="SSF81301">
    <property type="entry name" value="Nucleotidyltransferase"/>
    <property type="match status" value="1"/>
</dbReference>
<dbReference type="InterPro" id="IPR043519">
    <property type="entry name" value="NT_sf"/>
</dbReference>
<dbReference type="EMBL" id="BMHY01000001">
    <property type="protein sequence ID" value="GGG54962.1"/>
    <property type="molecule type" value="Genomic_DNA"/>
</dbReference>
<comment type="caution">
    <text evidence="1">The sequence shown here is derived from an EMBL/GenBank/DDBJ whole genome shotgun (WGS) entry which is preliminary data.</text>
</comment>
<organism evidence="1 2">
    <name type="scientific">Paenibacillus radicis</name>
    <name type="common">ex Gao et al. 2016</name>
    <dbReference type="NCBI Taxonomy" id="1737354"/>
    <lineage>
        <taxon>Bacteria</taxon>
        <taxon>Bacillati</taxon>
        <taxon>Bacillota</taxon>
        <taxon>Bacilli</taxon>
        <taxon>Bacillales</taxon>
        <taxon>Paenibacillaceae</taxon>
        <taxon>Paenibacillus</taxon>
    </lineage>
</organism>
<sequence length="175" mass="19852">MRKVEVTPYQSQWEERFKESAASLQDLLGAEIVTIHHIGSTSVPGLAAKPVIDVLPVVKDIKRIDAYEAVMRAEGYMPKGENGIAGRRYFAKGGDSRTHHIHIYEQGHVQIARHLAFRNYLRNHAEMAHTYGQLKIELASRFPLDIDAYIKGKEHLASELDRLALLWQRLQPSGE</sequence>
<gene>
    <name evidence="1" type="ORF">GCM10010918_04780</name>
</gene>
<dbReference type="InterPro" id="IPR007344">
    <property type="entry name" value="GrpB/CoaE"/>
</dbReference>
<dbReference type="AlphaFoldDB" id="A0A917GRE3"/>
<dbReference type="PANTHER" id="PTHR34822:SF1">
    <property type="entry name" value="GRPB FAMILY PROTEIN"/>
    <property type="match status" value="1"/>
</dbReference>
<reference evidence="1 2" key="1">
    <citation type="journal article" date="2014" name="Int. J. Syst. Evol. Microbiol.">
        <title>Complete genome sequence of Corynebacterium casei LMG S-19264T (=DSM 44701T), isolated from a smear-ripened cheese.</title>
        <authorList>
            <consortium name="US DOE Joint Genome Institute (JGI-PGF)"/>
            <person name="Walter F."/>
            <person name="Albersmeier A."/>
            <person name="Kalinowski J."/>
            <person name="Ruckert C."/>
        </authorList>
    </citation>
    <scope>NUCLEOTIDE SEQUENCE [LARGE SCALE GENOMIC DNA]</scope>
    <source>
        <strain evidence="1 2">CGMCC 1.15286</strain>
    </source>
</reference>
<evidence type="ECO:0000313" key="2">
    <source>
        <dbReference type="Proteomes" id="UP000600247"/>
    </source>
</evidence>
<dbReference type="Pfam" id="PF04229">
    <property type="entry name" value="GrpB"/>
    <property type="match status" value="1"/>
</dbReference>
<dbReference type="PANTHER" id="PTHR34822">
    <property type="entry name" value="GRPB DOMAIN PROTEIN (AFU_ORTHOLOGUE AFUA_1G01530)"/>
    <property type="match status" value="1"/>
</dbReference>
<name>A0A917GRE3_9BACL</name>
<dbReference type="RefSeq" id="WP_188887327.1">
    <property type="nucleotide sequence ID" value="NZ_BMHY01000001.1"/>
</dbReference>
<accession>A0A917GRE3</accession>
<evidence type="ECO:0008006" key="3">
    <source>
        <dbReference type="Google" id="ProtNLM"/>
    </source>
</evidence>
<keyword evidence="2" id="KW-1185">Reference proteome</keyword>
<dbReference type="Gene3D" id="3.30.460.10">
    <property type="entry name" value="Beta Polymerase, domain 2"/>
    <property type="match status" value="1"/>
</dbReference>
<evidence type="ECO:0000313" key="1">
    <source>
        <dbReference type="EMBL" id="GGG54962.1"/>
    </source>
</evidence>
<dbReference type="Proteomes" id="UP000600247">
    <property type="component" value="Unassembled WGS sequence"/>
</dbReference>
<protein>
    <recommendedName>
        <fullName evidence="3">GrpB family protein</fullName>
    </recommendedName>
</protein>
<proteinExistence type="predicted"/>